<evidence type="ECO:0000313" key="1">
    <source>
        <dbReference type="EMBL" id="EFA85548.1"/>
    </source>
</evidence>
<dbReference type="Proteomes" id="UP000001396">
    <property type="component" value="Unassembled WGS sequence"/>
</dbReference>
<proteinExistence type="predicted"/>
<evidence type="ECO:0000313" key="2">
    <source>
        <dbReference type="Proteomes" id="UP000001396"/>
    </source>
</evidence>
<dbReference type="EMBL" id="ADBJ01000007">
    <property type="protein sequence ID" value="EFA85548.1"/>
    <property type="molecule type" value="Genomic_DNA"/>
</dbReference>
<comment type="caution">
    <text evidence="1">The sequence shown here is derived from an EMBL/GenBank/DDBJ whole genome shotgun (WGS) entry which is preliminary data.</text>
</comment>
<dbReference type="InParanoid" id="D3AZG5"/>
<organism evidence="1 2">
    <name type="scientific">Heterostelium pallidum (strain ATCC 26659 / Pp 5 / PN500)</name>
    <name type="common">Cellular slime mold</name>
    <name type="synonym">Polysphondylium pallidum</name>
    <dbReference type="NCBI Taxonomy" id="670386"/>
    <lineage>
        <taxon>Eukaryota</taxon>
        <taxon>Amoebozoa</taxon>
        <taxon>Evosea</taxon>
        <taxon>Eumycetozoa</taxon>
        <taxon>Dictyostelia</taxon>
        <taxon>Acytosteliales</taxon>
        <taxon>Acytosteliaceae</taxon>
        <taxon>Heterostelium</taxon>
    </lineage>
</organism>
<accession>D3AZG5</accession>
<dbReference type="GeneID" id="31357034"/>
<dbReference type="RefSeq" id="XP_020437656.1">
    <property type="nucleotide sequence ID" value="XM_020572513.1"/>
</dbReference>
<sequence length="70" mass="7195">MVLYLLVNLGNPAGSLKAQCGVNSTIAIPVRLDSGVSGCVSSPSINATADISGTQGDIFTQIQDINGRFQ</sequence>
<keyword evidence="2" id="KW-1185">Reference proteome</keyword>
<dbReference type="AlphaFoldDB" id="D3AZG5"/>
<name>D3AZG5_HETP5</name>
<reference evidence="1 2" key="1">
    <citation type="journal article" date="2011" name="Genome Res.">
        <title>Phylogeny-wide analysis of social amoeba genomes highlights ancient origins for complex intercellular communication.</title>
        <authorList>
            <person name="Heidel A.J."/>
            <person name="Lawal H.M."/>
            <person name="Felder M."/>
            <person name="Schilde C."/>
            <person name="Helps N.R."/>
            <person name="Tunggal B."/>
            <person name="Rivero F."/>
            <person name="John U."/>
            <person name="Schleicher M."/>
            <person name="Eichinger L."/>
            <person name="Platzer M."/>
            <person name="Noegel A.A."/>
            <person name="Schaap P."/>
            <person name="Gloeckner G."/>
        </authorList>
    </citation>
    <scope>NUCLEOTIDE SEQUENCE [LARGE SCALE GENOMIC DNA]</scope>
    <source>
        <strain evidence="2">ATCC 26659 / Pp 5 / PN500</strain>
    </source>
</reference>
<gene>
    <name evidence="1" type="ORF">PPL_01506</name>
</gene>
<protein>
    <submittedName>
        <fullName evidence="1">Uncharacterized protein</fullName>
    </submittedName>
</protein>